<keyword evidence="1" id="KW-1133">Transmembrane helix</keyword>
<keyword evidence="1" id="KW-0472">Membrane</keyword>
<dbReference type="RefSeq" id="WP_054791307.1">
    <property type="nucleotide sequence ID" value="NZ_LT630003.1"/>
</dbReference>
<gene>
    <name evidence="2" type="ORF">SAMN02745906_4163</name>
</gene>
<evidence type="ECO:0000256" key="1">
    <source>
        <dbReference type="SAM" id="Phobius"/>
    </source>
</evidence>
<evidence type="ECO:0000313" key="3">
    <source>
        <dbReference type="Proteomes" id="UP000198970"/>
    </source>
</evidence>
<keyword evidence="3" id="KW-1185">Reference proteome</keyword>
<name>A0ABY1CHN4_9FIRM</name>
<evidence type="ECO:0000313" key="2">
    <source>
        <dbReference type="EMBL" id="SEU03137.1"/>
    </source>
</evidence>
<dbReference type="Proteomes" id="UP000198970">
    <property type="component" value="Chromosome I"/>
</dbReference>
<protein>
    <submittedName>
        <fullName evidence="2">Uncharacterized protein</fullName>
    </submittedName>
</protein>
<keyword evidence="1" id="KW-0812">Transmembrane</keyword>
<feature type="transmembrane region" description="Helical" evidence="1">
    <location>
        <begin position="90"/>
        <end position="109"/>
    </location>
</feature>
<sequence>MEKERNHGKKYSILKRIKYHLSSQEKLEAHLLDYMQEHPELTPEPPSPPPGEFQAIMAELNRRGTETVIGKQLRVLYYGHRLVNSIQKPFLIVMVVLIILAASAIGASAKKAHAYRLKEQGAGKSRNEVLKADKVSNAYEEIKEHLGIELLMINSMPHKIEQ</sequence>
<accession>A0ABY1CHN4</accession>
<reference evidence="2 3" key="1">
    <citation type="submission" date="2016-10" db="EMBL/GenBank/DDBJ databases">
        <authorList>
            <person name="Varghese N."/>
            <person name="Submissions S."/>
        </authorList>
    </citation>
    <scope>NUCLEOTIDE SEQUENCE [LARGE SCALE GENOMIC DNA]</scope>
    <source>
        <strain evidence="2 3">ATCC 19403</strain>
    </source>
</reference>
<dbReference type="EMBL" id="LT630003">
    <property type="protein sequence ID" value="SEU03137.1"/>
    <property type="molecule type" value="Genomic_DNA"/>
</dbReference>
<organism evidence="2 3">
    <name type="scientific">Lacrimispora sphenoides JCM 1415</name>
    <dbReference type="NCBI Taxonomy" id="1297793"/>
    <lineage>
        <taxon>Bacteria</taxon>
        <taxon>Bacillati</taxon>
        <taxon>Bacillota</taxon>
        <taxon>Clostridia</taxon>
        <taxon>Lachnospirales</taxon>
        <taxon>Lachnospiraceae</taxon>
        <taxon>Lacrimispora</taxon>
    </lineage>
</organism>
<proteinExistence type="predicted"/>